<evidence type="ECO:0000313" key="2">
    <source>
        <dbReference type="Proteomes" id="UP000600171"/>
    </source>
</evidence>
<organism evidence="1 2">
    <name type="scientific">Rothia aerolata</name>
    <dbReference type="NCBI Taxonomy" id="1812262"/>
    <lineage>
        <taxon>Bacteria</taxon>
        <taxon>Bacillati</taxon>
        <taxon>Actinomycetota</taxon>
        <taxon>Actinomycetes</taxon>
        <taxon>Micrococcales</taxon>
        <taxon>Micrococcaceae</taxon>
        <taxon>Rothia</taxon>
    </lineage>
</organism>
<dbReference type="Proteomes" id="UP000600171">
    <property type="component" value="Unassembled WGS sequence"/>
</dbReference>
<dbReference type="EMBL" id="BMDC01000004">
    <property type="protein sequence ID" value="GGH65939.1"/>
    <property type="molecule type" value="Genomic_DNA"/>
</dbReference>
<proteinExistence type="predicted"/>
<gene>
    <name evidence="1" type="ORF">GCM10007359_19680</name>
</gene>
<protein>
    <submittedName>
        <fullName evidence="1">Uncharacterized protein</fullName>
    </submittedName>
</protein>
<name>A0A917IVM7_9MICC</name>
<keyword evidence="2" id="KW-1185">Reference proteome</keyword>
<comment type="caution">
    <text evidence="1">The sequence shown here is derived from an EMBL/GenBank/DDBJ whole genome shotgun (WGS) entry which is preliminary data.</text>
</comment>
<reference evidence="1 2" key="1">
    <citation type="journal article" date="2014" name="Int. J. Syst. Evol. Microbiol.">
        <title>Complete genome sequence of Corynebacterium casei LMG S-19264T (=DSM 44701T), isolated from a smear-ripened cheese.</title>
        <authorList>
            <consortium name="US DOE Joint Genome Institute (JGI-PGF)"/>
            <person name="Walter F."/>
            <person name="Albersmeier A."/>
            <person name="Kalinowski J."/>
            <person name="Ruckert C."/>
        </authorList>
    </citation>
    <scope>NUCLEOTIDE SEQUENCE [LARGE SCALE GENOMIC DNA]</scope>
    <source>
        <strain evidence="1 2">CCM 8669</strain>
    </source>
</reference>
<accession>A0A917IVM7</accession>
<evidence type="ECO:0000313" key="1">
    <source>
        <dbReference type="EMBL" id="GGH65939.1"/>
    </source>
</evidence>
<sequence>MIPIVSMKNYCITAVELLSESVGATITEDGLSPLMHSKTASITCRPNKEKS</sequence>
<dbReference type="AlphaFoldDB" id="A0A917IVM7"/>